<dbReference type="Proteomes" id="UP000242770">
    <property type="component" value="Unassembled WGS sequence"/>
</dbReference>
<dbReference type="EMBL" id="CCFA01000486">
    <property type="protein sequence ID" value="CDW95935.1"/>
    <property type="molecule type" value="Genomic_DNA"/>
</dbReference>
<feature type="compositionally biased region" description="Low complexity" evidence="1">
    <location>
        <begin position="463"/>
        <end position="473"/>
    </location>
</feature>
<evidence type="ECO:0000256" key="1">
    <source>
        <dbReference type="SAM" id="MobiDB-lite"/>
    </source>
</evidence>
<proteinExistence type="predicted"/>
<feature type="region of interest" description="Disordered" evidence="1">
    <location>
        <begin position="295"/>
        <end position="405"/>
    </location>
</feature>
<feature type="compositionally biased region" description="Basic and acidic residues" evidence="1">
    <location>
        <begin position="551"/>
        <end position="562"/>
    </location>
</feature>
<feature type="compositionally biased region" description="Polar residues" evidence="1">
    <location>
        <begin position="237"/>
        <end position="250"/>
    </location>
</feature>
<protein>
    <submittedName>
        <fullName evidence="2">Uncharacterized protein</fullName>
    </submittedName>
</protein>
<feature type="region of interest" description="Disordered" evidence="1">
    <location>
        <begin position="443"/>
        <end position="475"/>
    </location>
</feature>
<feature type="region of interest" description="Disordered" evidence="1">
    <location>
        <begin position="150"/>
        <end position="255"/>
    </location>
</feature>
<feature type="region of interest" description="Disordered" evidence="1">
    <location>
        <begin position="59"/>
        <end position="92"/>
    </location>
</feature>
<organism evidence="2 3">
    <name type="scientific">Sporisorium scitamineum</name>
    <dbReference type="NCBI Taxonomy" id="49012"/>
    <lineage>
        <taxon>Eukaryota</taxon>
        <taxon>Fungi</taxon>
        <taxon>Dikarya</taxon>
        <taxon>Basidiomycota</taxon>
        <taxon>Ustilaginomycotina</taxon>
        <taxon>Ustilaginomycetes</taxon>
        <taxon>Ustilaginales</taxon>
        <taxon>Ustilaginaceae</taxon>
        <taxon>Sporisorium</taxon>
    </lineage>
</organism>
<sequence length="612" mass="67570">MAAVPVQVTEDVYLQDSLFERTASWIKSTMNEREPVAVEPSIFDQDEVDELTVANHVQSETAAATEPSEPHESFSIPEPSLAHNQDNLPARARFPGDQLTARTQLNVSAADPEAADCSIAAAIQRYESAPDGPNPSHDLSTKPVIGKISRSYSQRDGQGQHTVKGTRRIPGRLKIPQRQPESSATPRRDSLELLSMRRPQLSSAKDKGPSPKPVTERSYQGIGSTRADNFDDILRSWSRNNGQDPSQATPLSLGKNRVAGLVKNWDDGGGSSDDDEVAAVSTCQRMTLRRMPLMRVRPGLESDQAITTAAPVRRTIPQSQRQEEQSQRASSPPRRRPGYLASHTTISQRAQAAPTIRMQTTRSVKQPARAPSMRRGDRRADFRLPAGHSGTRQYSTTHERGSGIKNPSFEISFELTEPKLAPHVQEGTLMEFGLRVLIKPNGAEESDSSWRLKPPSQSDMGRRSATSQRSSASIHPMQYEYNRLSNHDMIKVQQEAQEHLSRTLASPDQRKRRLHLQESYLLSPFSDPCELDRSSSLTDAGSPSSAKRALRREIKLTRERDLSPSTAPSSVVSIRKSASMGRTPSASLVSPLPYIKRAPPRTATYSSVTTQS</sequence>
<evidence type="ECO:0000313" key="3">
    <source>
        <dbReference type="Proteomes" id="UP000242770"/>
    </source>
</evidence>
<keyword evidence="3" id="KW-1185">Reference proteome</keyword>
<feature type="compositionally biased region" description="Polar residues" evidence="1">
    <location>
        <begin position="217"/>
        <end position="227"/>
    </location>
</feature>
<feature type="compositionally biased region" description="Polar residues" evidence="1">
    <location>
        <begin position="534"/>
        <end position="545"/>
    </location>
</feature>
<dbReference type="AlphaFoldDB" id="A0A0F7S6F2"/>
<reference evidence="3" key="1">
    <citation type="submission" date="2014-06" db="EMBL/GenBank/DDBJ databases">
        <authorList>
            <person name="Berkman P.J."/>
        </authorList>
    </citation>
    <scope>NUCLEOTIDE SEQUENCE [LARGE SCALE GENOMIC DNA]</scope>
</reference>
<gene>
    <name evidence="2" type="primary">SSCI09370.1</name>
</gene>
<feature type="compositionally biased region" description="Polar residues" evidence="1">
    <location>
        <begin position="603"/>
        <end position="612"/>
    </location>
</feature>
<feature type="compositionally biased region" description="Polar residues" evidence="1">
    <location>
        <begin position="150"/>
        <end position="163"/>
    </location>
</feature>
<evidence type="ECO:0000313" key="2">
    <source>
        <dbReference type="EMBL" id="CDW95935.1"/>
    </source>
</evidence>
<accession>A0A0F7S6F2</accession>
<feature type="region of interest" description="Disordered" evidence="1">
    <location>
        <begin position="528"/>
        <end position="612"/>
    </location>
</feature>
<feature type="compositionally biased region" description="Polar residues" evidence="1">
    <location>
        <begin position="563"/>
        <end position="572"/>
    </location>
</feature>
<name>A0A0F7S6F2_9BASI</name>